<reference evidence="1 2" key="1">
    <citation type="submission" date="2018-04" db="EMBL/GenBank/DDBJ databases">
        <title>Active sludge and wastewater microbial communities from Klosterneuburg, Austria.</title>
        <authorList>
            <person name="Wagner M."/>
        </authorList>
    </citation>
    <scope>NUCLEOTIDE SEQUENCE [LARGE SCALE GENOMIC DNA]</scope>
    <source>
        <strain evidence="1 2">Nm49</strain>
    </source>
</reference>
<gene>
    <name evidence="1" type="ORF">C8R26_1489</name>
</gene>
<dbReference type="EMBL" id="QAOI01000048">
    <property type="protein sequence ID" value="PTQ66543.1"/>
    <property type="molecule type" value="Genomic_DNA"/>
</dbReference>
<dbReference type="Proteomes" id="UP000244128">
    <property type="component" value="Unassembled WGS sequence"/>
</dbReference>
<dbReference type="AlphaFoldDB" id="A0A2T5H4M4"/>
<proteinExistence type="predicted"/>
<evidence type="ECO:0000313" key="2">
    <source>
        <dbReference type="Proteomes" id="UP000244128"/>
    </source>
</evidence>
<evidence type="ECO:0000313" key="1">
    <source>
        <dbReference type="EMBL" id="PTQ66543.1"/>
    </source>
</evidence>
<name>A0A2T5H4M4_9PROT</name>
<accession>A0A2T5H4M4</accession>
<protein>
    <submittedName>
        <fullName evidence="1">Uncharacterized protein</fullName>
    </submittedName>
</protein>
<organism evidence="1 2">
    <name type="scientific">Nitrosomonas oligotropha</name>
    <dbReference type="NCBI Taxonomy" id="42354"/>
    <lineage>
        <taxon>Bacteria</taxon>
        <taxon>Pseudomonadati</taxon>
        <taxon>Pseudomonadota</taxon>
        <taxon>Betaproteobacteria</taxon>
        <taxon>Nitrosomonadales</taxon>
        <taxon>Nitrosomonadaceae</taxon>
        <taxon>Nitrosomonas</taxon>
    </lineage>
</organism>
<sequence>MRRRPSQHMKLMMPSIATDMTTTKPVGELTSMYLKRCGYSPSEIESWSSETRLLHDLGLCGDDILDEFKILQDEFGVDLSGFDCAKYFPSELSKDAYLISTHRILSAVGLSKAANYIYKRGVERACSKYQAVSLGMIESTIRQRKWIV</sequence>
<comment type="caution">
    <text evidence="1">The sequence shown here is derived from an EMBL/GenBank/DDBJ whole genome shotgun (WGS) entry which is preliminary data.</text>
</comment>